<sequence>MSTKYGGYMGKVLQIDLSNQKLSEYPWTDQDRELYLGGKIMAAKILYDNLTTKIDPLSAANLLVVTTGPLTGSGAPSSSRFNISTLSPLTEFIASSNCGGTFGLFLKKAGYDALILGGKAAKPVWIEIHNETVALHAADALWGKTTGETQKLLQADTGKLVIGPAGENLVRYASIASGERMAGRAGIGAVMGSKNLKAVVVSGDHTVRIADRTSMKKIYQGWLKQLRQHPLTGNLLPKLGTAGLLVPMNAHKILATRNYQYGQYKDFELISGKTLAEKHLVKNRGCQTCPIQCGRVVRVEGREVKGPELETLGLLGSNLENNDLELILKWNLLLDELGMDTISTGSTLAFAMELQEKGLWSNGLQFGQTANLENIFADIAYRRGIGDLLAEGTKRLAKRFGGQAFAIQAKGLELAAYEPRGAVGLGLGYATANRGGCHLNAGYLVILEGLGLNMDPHTPKAKAALTITLQNIMEAVSAGGSCVFTLFAMIPSGLVRRPNRYLTRLVNQALKHSGGMVHLINKLSAKFLALNLPLLPQSSAIRSVTGLPMNFGKFRDIGERGFTLERMFNLRLGLTANDDSLPERLTADLQDPHDQRTRVPLDEMKQEYYRKRGWDAEGRPRAKTLRRLGLLERV</sequence>
<dbReference type="EMBL" id="CDGJ01000111">
    <property type="protein sequence ID" value="CEJ09130.1"/>
    <property type="molecule type" value="Genomic_DNA"/>
</dbReference>
<protein>
    <submittedName>
        <fullName evidence="10">Aldehyde ferredoxin oxidoreductase, domain 2</fullName>
        <ecNumber evidence="10">1.-.-.-</ecNumber>
        <ecNumber evidence="10">1.2.7.-</ecNumber>
    </submittedName>
    <submittedName>
        <fullName evidence="11">Tungsten-containing aldehyde ferredoxin oxidoreductase</fullName>
    </submittedName>
</protein>
<organism evidence="10">
    <name type="scientific">Acididesulfobacillus acetoxydans</name>
    <dbReference type="NCBI Taxonomy" id="1561005"/>
    <lineage>
        <taxon>Bacteria</taxon>
        <taxon>Bacillati</taxon>
        <taxon>Bacillota</taxon>
        <taxon>Clostridia</taxon>
        <taxon>Eubacteriales</taxon>
        <taxon>Peptococcaceae</taxon>
        <taxon>Acididesulfobacillus</taxon>
    </lineage>
</organism>
<dbReference type="InterPro" id="IPR036021">
    <property type="entry name" value="Tungsten_al_ferr_oxy-like_C"/>
</dbReference>
<evidence type="ECO:0000313" key="12">
    <source>
        <dbReference type="Proteomes" id="UP001071230"/>
    </source>
</evidence>
<dbReference type="PANTHER" id="PTHR30038:SF0">
    <property type="entry name" value="TUNGSTEN-CONTAINING ALDEHYDE FERREDOXIN OXIDOREDUCTASE"/>
    <property type="match status" value="1"/>
</dbReference>
<dbReference type="InterPro" id="IPR051919">
    <property type="entry name" value="W-dependent_AOR"/>
</dbReference>
<dbReference type="GO" id="GO:0046872">
    <property type="term" value="F:metal ion binding"/>
    <property type="evidence" value="ECO:0007669"/>
    <property type="project" value="UniProtKB-KW"/>
</dbReference>
<keyword evidence="3" id="KW-0004">4Fe-4S</keyword>
<evidence type="ECO:0000259" key="9">
    <source>
        <dbReference type="SMART" id="SM00790"/>
    </source>
</evidence>
<dbReference type="KEGG" id="aacx:DEACI_3336"/>
<keyword evidence="7" id="KW-0411">Iron-sulfur</keyword>
<dbReference type="Proteomes" id="UP000836597">
    <property type="component" value="Chromosome"/>
</dbReference>
<evidence type="ECO:0000256" key="4">
    <source>
        <dbReference type="ARBA" id="ARBA00022723"/>
    </source>
</evidence>
<dbReference type="EMBL" id="LR746496">
    <property type="protein sequence ID" value="CAA7602657.1"/>
    <property type="molecule type" value="Genomic_DNA"/>
</dbReference>
<evidence type="ECO:0000256" key="3">
    <source>
        <dbReference type="ARBA" id="ARBA00022485"/>
    </source>
</evidence>
<accession>A0A8S0XZY4</accession>
<dbReference type="InterPro" id="IPR013984">
    <property type="entry name" value="Ald_Fedxn_OxRdtase_dom2"/>
</dbReference>
<dbReference type="Proteomes" id="UP001071230">
    <property type="component" value="Unassembled WGS sequence"/>
</dbReference>
<dbReference type="PANTHER" id="PTHR30038">
    <property type="entry name" value="ALDEHYDE FERREDOXIN OXIDOREDUCTASE"/>
    <property type="match status" value="1"/>
</dbReference>
<proteinExistence type="inferred from homology"/>
<comment type="cofactor">
    <cofactor evidence="1">
        <name>[4Fe-4S] cluster</name>
        <dbReference type="ChEBI" id="CHEBI:49883"/>
    </cofactor>
</comment>
<dbReference type="AlphaFoldDB" id="A0A8S0XZY4"/>
<reference evidence="11" key="1">
    <citation type="submission" date="2014-11" db="EMBL/GenBank/DDBJ databases">
        <authorList>
            <person name="Hornung B.V."/>
        </authorList>
    </citation>
    <scope>NUCLEOTIDE SEQUENCE</scope>
    <source>
        <strain evidence="11">INE</strain>
    </source>
</reference>
<keyword evidence="12" id="KW-1185">Reference proteome</keyword>
<dbReference type="Gene3D" id="3.60.9.10">
    <property type="entry name" value="Aldehyde ferredoxin oxidoreductase, N-terminal domain"/>
    <property type="match status" value="1"/>
</dbReference>
<dbReference type="EC" id="1.2.7.-" evidence="10"/>
<keyword evidence="5 10" id="KW-0560">Oxidoreductase</keyword>
<dbReference type="Gene3D" id="1.10.569.10">
    <property type="entry name" value="Aldehyde Ferredoxin Oxidoreductase Protein, subunit A, domain 2"/>
    <property type="match status" value="1"/>
</dbReference>
<dbReference type="SUPFAM" id="SSF56228">
    <property type="entry name" value="Aldehyde ferredoxin oxidoreductase, N-terminal domain"/>
    <property type="match status" value="1"/>
</dbReference>
<name>A0A8S0XZY4_9FIRM</name>
<dbReference type="GO" id="GO:0009055">
    <property type="term" value="F:electron transfer activity"/>
    <property type="evidence" value="ECO:0007669"/>
    <property type="project" value="InterPro"/>
</dbReference>
<evidence type="ECO:0000256" key="2">
    <source>
        <dbReference type="ARBA" id="ARBA00011032"/>
    </source>
</evidence>
<dbReference type="EC" id="1.-.-.-" evidence="10"/>
<dbReference type="Pfam" id="PF01314">
    <property type="entry name" value="AFOR_C"/>
    <property type="match status" value="1"/>
</dbReference>
<dbReference type="GO" id="GO:0051539">
    <property type="term" value="F:4 iron, 4 sulfur cluster binding"/>
    <property type="evidence" value="ECO:0007669"/>
    <property type="project" value="UniProtKB-KW"/>
</dbReference>
<reference evidence="10" key="2">
    <citation type="submission" date="2020-01" db="EMBL/GenBank/DDBJ databases">
        <authorList>
            <person name="Hornung B."/>
        </authorList>
    </citation>
    <scope>NUCLEOTIDE SEQUENCE</scope>
    <source>
        <strain evidence="10">PacBioINE</strain>
    </source>
</reference>
<dbReference type="InterPro" id="IPR013985">
    <property type="entry name" value="Ald_Fedxn_OxRdtase_dom3"/>
</dbReference>
<evidence type="ECO:0000313" key="10">
    <source>
        <dbReference type="EMBL" id="CAA7602657.1"/>
    </source>
</evidence>
<evidence type="ECO:0000256" key="8">
    <source>
        <dbReference type="ARBA" id="ARBA00049934"/>
    </source>
</evidence>
<gene>
    <name evidence="10" type="ORF">DEACI_3336</name>
    <name evidence="11" type="ORF">DEACI_3613</name>
</gene>
<dbReference type="InterPro" id="IPR001203">
    <property type="entry name" value="OxRdtase_Ald_Fedxn_C"/>
</dbReference>
<dbReference type="InterPro" id="IPR036503">
    <property type="entry name" value="Ald_Fedxn_OxRdtase_N_sf"/>
</dbReference>
<comment type="cofactor">
    <cofactor evidence="8">
        <name>tungstopterin</name>
        <dbReference type="ChEBI" id="CHEBI:30402"/>
    </cofactor>
</comment>
<dbReference type="SUPFAM" id="SSF48310">
    <property type="entry name" value="Aldehyde ferredoxin oxidoreductase, C-terminal domains"/>
    <property type="match status" value="1"/>
</dbReference>
<dbReference type="Gene3D" id="1.10.599.10">
    <property type="entry name" value="Aldehyde Ferredoxin Oxidoreductase Protein, subunit A, domain 3"/>
    <property type="match status" value="2"/>
</dbReference>
<dbReference type="Pfam" id="PF02730">
    <property type="entry name" value="AFOR_N"/>
    <property type="match status" value="1"/>
</dbReference>
<dbReference type="RefSeq" id="WP_240985990.1">
    <property type="nucleotide sequence ID" value="NZ_CDGJ01000111.1"/>
</dbReference>
<keyword evidence="4" id="KW-0479">Metal-binding</keyword>
<keyword evidence="6" id="KW-0408">Iron</keyword>
<feature type="domain" description="Aldehyde ferredoxin oxidoreductase N-terminal" evidence="9">
    <location>
        <begin position="8"/>
        <end position="205"/>
    </location>
</feature>
<evidence type="ECO:0000256" key="5">
    <source>
        <dbReference type="ARBA" id="ARBA00023002"/>
    </source>
</evidence>
<evidence type="ECO:0000256" key="6">
    <source>
        <dbReference type="ARBA" id="ARBA00023004"/>
    </source>
</evidence>
<dbReference type="GO" id="GO:0016625">
    <property type="term" value="F:oxidoreductase activity, acting on the aldehyde or oxo group of donors, iron-sulfur protein as acceptor"/>
    <property type="evidence" value="ECO:0007669"/>
    <property type="project" value="InterPro"/>
</dbReference>
<comment type="similarity">
    <text evidence="2">Belongs to the AOR/FOR family.</text>
</comment>
<evidence type="ECO:0000256" key="1">
    <source>
        <dbReference type="ARBA" id="ARBA00001966"/>
    </source>
</evidence>
<evidence type="ECO:0000256" key="7">
    <source>
        <dbReference type="ARBA" id="ARBA00023014"/>
    </source>
</evidence>
<dbReference type="SMART" id="SM00790">
    <property type="entry name" value="AFOR_N"/>
    <property type="match status" value="1"/>
</dbReference>
<dbReference type="InterPro" id="IPR013983">
    <property type="entry name" value="Ald_Fedxn_OxRdtase_N"/>
</dbReference>
<evidence type="ECO:0000313" key="11">
    <source>
        <dbReference type="EMBL" id="CEJ09130.1"/>
    </source>
</evidence>